<comment type="caution">
    <text evidence="2">The sequence shown here is derived from an EMBL/GenBank/DDBJ whole genome shotgun (WGS) entry which is preliminary data.</text>
</comment>
<dbReference type="SUPFAM" id="SSF143422">
    <property type="entry name" value="Transposase IS200-like"/>
    <property type="match status" value="1"/>
</dbReference>
<dbReference type="PANTHER" id="PTHR34322:SF2">
    <property type="entry name" value="TRANSPOSASE IS200-LIKE DOMAIN-CONTAINING PROTEIN"/>
    <property type="match status" value="1"/>
</dbReference>
<gene>
    <name evidence="2" type="ORF">A2609_00125</name>
</gene>
<evidence type="ECO:0000313" key="3">
    <source>
        <dbReference type="Proteomes" id="UP000176867"/>
    </source>
</evidence>
<evidence type="ECO:0000313" key="2">
    <source>
        <dbReference type="EMBL" id="OGG94175.1"/>
    </source>
</evidence>
<dbReference type="AlphaFoldDB" id="A0A1F6G7T5"/>
<evidence type="ECO:0000259" key="1">
    <source>
        <dbReference type="SMART" id="SM01321"/>
    </source>
</evidence>
<dbReference type="SMART" id="SM01321">
    <property type="entry name" value="Y1_Tnp"/>
    <property type="match status" value="1"/>
</dbReference>
<dbReference type="PANTHER" id="PTHR34322">
    <property type="entry name" value="TRANSPOSASE, Y1_TNP DOMAIN-CONTAINING"/>
    <property type="match status" value="1"/>
</dbReference>
<dbReference type="InterPro" id="IPR036515">
    <property type="entry name" value="Transposase_17_sf"/>
</dbReference>
<dbReference type="InterPro" id="IPR002686">
    <property type="entry name" value="Transposase_17"/>
</dbReference>
<dbReference type="Gene3D" id="3.30.70.1290">
    <property type="entry name" value="Transposase IS200-like"/>
    <property type="match status" value="1"/>
</dbReference>
<dbReference type="GO" id="GO:0003677">
    <property type="term" value="F:DNA binding"/>
    <property type="evidence" value="ECO:0007669"/>
    <property type="project" value="InterPro"/>
</dbReference>
<accession>A0A1F6G7T5</accession>
<organism evidence="2 3">
    <name type="scientific">Candidatus Kaiserbacteria bacterium RIFOXYD1_FULL_47_14</name>
    <dbReference type="NCBI Taxonomy" id="1798533"/>
    <lineage>
        <taxon>Bacteria</taxon>
        <taxon>Candidatus Kaiseribacteriota</taxon>
    </lineage>
</organism>
<dbReference type="GO" id="GO:0006313">
    <property type="term" value="P:DNA transposition"/>
    <property type="evidence" value="ECO:0007669"/>
    <property type="project" value="InterPro"/>
</dbReference>
<dbReference type="GO" id="GO:0004803">
    <property type="term" value="F:transposase activity"/>
    <property type="evidence" value="ECO:0007669"/>
    <property type="project" value="InterPro"/>
</dbReference>
<dbReference type="EMBL" id="MFMU01000002">
    <property type="protein sequence ID" value="OGG94175.1"/>
    <property type="molecule type" value="Genomic_DNA"/>
</dbReference>
<protein>
    <recommendedName>
        <fullName evidence="1">Transposase IS200-like domain-containing protein</fullName>
    </recommendedName>
</protein>
<proteinExistence type="predicted"/>
<reference evidence="2 3" key="1">
    <citation type="journal article" date="2016" name="Nat. Commun.">
        <title>Thousands of microbial genomes shed light on interconnected biogeochemical processes in an aquifer system.</title>
        <authorList>
            <person name="Anantharaman K."/>
            <person name="Brown C.T."/>
            <person name="Hug L.A."/>
            <person name="Sharon I."/>
            <person name="Castelle C.J."/>
            <person name="Probst A.J."/>
            <person name="Thomas B.C."/>
            <person name="Singh A."/>
            <person name="Wilkins M.J."/>
            <person name="Karaoz U."/>
            <person name="Brodie E.L."/>
            <person name="Williams K.H."/>
            <person name="Hubbard S.S."/>
            <person name="Banfield J.F."/>
        </authorList>
    </citation>
    <scope>NUCLEOTIDE SEQUENCE [LARGE SCALE GENOMIC DNA]</scope>
</reference>
<sequence>MYTEDMELYHVLNRGVDKRNIYLDDNDRLRFIHDLYEFNSTCPAEYPYRTIRSGDFVSPHLREKIVDIHGWALMDNHYHLLLSELIEGGLTLFLRKLNIGYAKFFNERYGRSGTLFQGRTKKILITQEAHFLYILHYLHLNALDCLAGAEGWRERSKSGITDLKKALCYLNTYRWSSYLDYAGKKNFPSILRTDLFQEKSGDYIKELQNYLRDAESLAPQFILE</sequence>
<name>A0A1F6G7T5_9BACT</name>
<dbReference type="Proteomes" id="UP000176867">
    <property type="component" value="Unassembled WGS sequence"/>
</dbReference>
<feature type="domain" description="Transposase IS200-like" evidence="1">
    <location>
        <begin position="4"/>
        <end position="141"/>
    </location>
</feature>